<feature type="transmembrane region" description="Helical" evidence="16">
    <location>
        <begin position="117"/>
        <end position="135"/>
    </location>
</feature>
<keyword evidence="13" id="KW-0449">Lipoprotein</keyword>
<evidence type="ECO:0000256" key="6">
    <source>
        <dbReference type="ARBA" id="ARBA00022553"/>
    </source>
</evidence>
<evidence type="ECO:0000256" key="11">
    <source>
        <dbReference type="ARBA" id="ARBA00023180"/>
    </source>
</evidence>
<dbReference type="GO" id="GO:0006897">
    <property type="term" value="P:endocytosis"/>
    <property type="evidence" value="ECO:0007669"/>
    <property type="project" value="UniProtKB-ARBA"/>
</dbReference>
<dbReference type="EMBL" id="BRZM01000044">
    <property type="protein sequence ID" value="GLD61274.1"/>
    <property type="molecule type" value="Genomic_DNA"/>
</dbReference>
<reference evidence="17" key="1">
    <citation type="submission" date="2022-08" db="EMBL/GenBank/DDBJ databases">
        <title>Genome sequencing of akame (Lates japonicus).</title>
        <authorList>
            <person name="Hashiguchi Y."/>
            <person name="Takahashi H."/>
        </authorList>
    </citation>
    <scope>NUCLEOTIDE SEQUENCE</scope>
    <source>
        <strain evidence="17">Kochi</strain>
    </source>
</reference>
<dbReference type="GO" id="GO:0051453">
    <property type="term" value="P:regulation of intracellular pH"/>
    <property type="evidence" value="ECO:0007669"/>
    <property type="project" value="TreeGrafter"/>
</dbReference>
<evidence type="ECO:0000256" key="5">
    <source>
        <dbReference type="ARBA" id="ARBA00022481"/>
    </source>
</evidence>
<dbReference type="GO" id="GO:0051246">
    <property type="term" value="P:regulation of protein metabolic process"/>
    <property type="evidence" value="ECO:0007669"/>
    <property type="project" value="UniProtKB-ARBA"/>
</dbReference>
<accession>A0AAD3R8P3</accession>
<dbReference type="GO" id="GO:0005765">
    <property type="term" value="C:lysosomal membrane"/>
    <property type="evidence" value="ECO:0007669"/>
    <property type="project" value="UniProtKB-SubCell"/>
</dbReference>
<keyword evidence="6" id="KW-0597">Phosphoprotein</keyword>
<feature type="transmembrane region" description="Helical" evidence="16">
    <location>
        <begin position="174"/>
        <end position="193"/>
    </location>
</feature>
<feature type="transmembrane region" description="Helical" evidence="16">
    <location>
        <begin position="344"/>
        <end position="364"/>
    </location>
</feature>
<keyword evidence="9 16" id="KW-1133">Transmembrane helix</keyword>
<dbReference type="GO" id="GO:0043005">
    <property type="term" value="C:neuron projection"/>
    <property type="evidence" value="ECO:0007669"/>
    <property type="project" value="UniProtKB-ARBA"/>
</dbReference>
<keyword evidence="11" id="KW-0325">Glycoprotein</keyword>
<keyword evidence="18" id="KW-1185">Reference proteome</keyword>
<evidence type="ECO:0000256" key="15">
    <source>
        <dbReference type="ARBA" id="ARBA00067247"/>
    </source>
</evidence>
<dbReference type="PRINTS" id="PR01315">
    <property type="entry name" value="BATTENIN"/>
</dbReference>
<name>A0AAD3R8P3_LATJO</name>
<evidence type="ECO:0000256" key="16">
    <source>
        <dbReference type="RuleBase" id="RU361113"/>
    </source>
</evidence>
<evidence type="ECO:0000256" key="10">
    <source>
        <dbReference type="ARBA" id="ARBA00023136"/>
    </source>
</evidence>
<dbReference type="FunFam" id="1.20.1250.20:FF:000228">
    <property type="entry name" value="Battenin"/>
    <property type="match status" value="1"/>
</dbReference>
<feature type="transmembrane region" description="Helical" evidence="16">
    <location>
        <begin position="406"/>
        <end position="427"/>
    </location>
</feature>
<keyword evidence="8" id="KW-0967">Endosome</keyword>
<comment type="similarity">
    <text evidence="3 16">Belongs to the battenin family.</text>
</comment>
<dbReference type="GO" id="GO:0005769">
    <property type="term" value="C:early endosome"/>
    <property type="evidence" value="ECO:0007669"/>
    <property type="project" value="UniProtKB-ARBA"/>
</dbReference>
<feature type="transmembrane region" description="Helical" evidence="16">
    <location>
        <begin position="27"/>
        <end position="48"/>
    </location>
</feature>
<evidence type="ECO:0000256" key="3">
    <source>
        <dbReference type="ARBA" id="ARBA00007467"/>
    </source>
</evidence>
<evidence type="ECO:0000256" key="14">
    <source>
        <dbReference type="ARBA" id="ARBA00023289"/>
    </source>
</evidence>
<feature type="transmembrane region" description="Helical" evidence="16">
    <location>
        <begin position="141"/>
        <end position="162"/>
    </location>
</feature>
<feature type="transmembrane region" description="Helical" evidence="16">
    <location>
        <begin position="280"/>
        <end position="298"/>
    </location>
</feature>
<protein>
    <recommendedName>
        <fullName evidence="15 16">Battenin</fullName>
    </recommendedName>
</protein>
<dbReference type="GO" id="GO:0043066">
    <property type="term" value="P:negative regulation of apoptotic process"/>
    <property type="evidence" value="ECO:0007669"/>
    <property type="project" value="UniProtKB-ARBA"/>
</dbReference>
<gene>
    <name evidence="17" type="ORF">AKAME5_001310800</name>
</gene>
<evidence type="ECO:0000256" key="9">
    <source>
        <dbReference type="ARBA" id="ARBA00022989"/>
    </source>
</evidence>
<dbReference type="InterPro" id="IPR003492">
    <property type="entry name" value="Battenin_disease_Cln3"/>
</dbReference>
<keyword evidence="4" id="KW-0813">Transport</keyword>
<dbReference type="Proteomes" id="UP001279410">
    <property type="component" value="Unassembled WGS sequence"/>
</dbReference>
<dbReference type="GO" id="GO:0005770">
    <property type="term" value="C:late endosome"/>
    <property type="evidence" value="ECO:0007669"/>
    <property type="project" value="UniProtKB-SubCell"/>
</dbReference>
<dbReference type="Gene3D" id="1.20.1250.20">
    <property type="entry name" value="MFS general substrate transporter like domains"/>
    <property type="match status" value="1"/>
</dbReference>
<feature type="transmembrane region" description="Helical" evidence="16">
    <location>
        <begin position="370"/>
        <end position="394"/>
    </location>
</feature>
<dbReference type="PIRSF" id="PIRSF015974">
    <property type="entry name" value="CLN3_BTN1"/>
    <property type="match status" value="1"/>
</dbReference>
<evidence type="ECO:0000256" key="1">
    <source>
        <dbReference type="ARBA" id="ARBA00004155"/>
    </source>
</evidence>
<dbReference type="PANTHER" id="PTHR10981:SF0">
    <property type="entry name" value="BATTENIN"/>
    <property type="match status" value="1"/>
</dbReference>
<keyword evidence="12 16" id="KW-0458">Lysosome</keyword>
<dbReference type="InterPro" id="IPR036259">
    <property type="entry name" value="MFS_trans_sf"/>
</dbReference>
<keyword evidence="10 16" id="KW-0472">Membrane</keyword>
<feature type="transmembrane region" description="Helical" evidence="16">
    <location>
        <begin position="205"/>
        <end position="225"/>
    </location>
</feature>
<dbReference type="Pfam" id="PF02487">
    <property type="entry name" value="CLN3"/>
    <property type="match status" value="1"/>
</dbReference>
<evidence type="ECO:0000256" key="13">
    <source>
        <dbReference type="ARBA" id="ARBA00023288"/>
    </source>
</evidence>
<sequence>MEQTVSVNADPVQHPDMNGRFTQWRNWAGFWLLGLCNNFAYVVMLSAAHDILKKQESENTTAYTPSTLTVDFQGGNSSNGSRYDCNPVSTAAVLLADILPTLVIKLFAPFVIHKLPYGFRVLFCVIMAATSFLLVSLSSAVWISILGVIFASISSGLGELSFLSLTAFFSRDVLAGWGSGTGGAGVAGALLYSGLTQVGLSPQNTLLIVLVVPFIMLISYFFLLVPPPSLPQWRNRETEYAAVVSEERRQLMDGSEEEEQEKSTPGPLTFIEKLHVMKGLLKFVFPLGLVYFAEYFINQGLMELLYFPNFFLSHAEQYRWYQTLYQFGVLLSRSSLCCVKIRKLWALSFLQVVNAVLLLFAVRYQFLPSAWLVFAVVLYEGLLGGAAYVNTFYFISKETEDREREFAMAAASVGDSLGIALAGLAAFPVHRYFCHL</sequence>
<evidence type="ECO:0000313" key="18">
    <source>
        <dbReference type="Proteomes" id="UP001279410"/>
    </source>
</evidence>
<evidence type="ECO:0000256" key="2">
    <source>
        <dbReference type="ARBA" id="ARBA00004603"/>
    </source>
</evidence>
<evidence type="ECO:0000256" key="8">
    <source>
        <dbReference type="ARBA" id="ARBA00022753"/>
    </source>
</evidence>
<proteinExistence type="inferred from homology"/>
<evidence type="ECO:0000256" key="4">
    <source>
        <dbReference type="ARBA" id="ARBA00022448"/>
    </source>
</evidence>
<dbReference type="AlphaFoldDB" id="A0AAD3R8P3"/>
<comment type="caution">
    <text evidence="17">The sequence shown here is derived from an EMBL/GenBank/DDBJ whole genome shotgun (WGS) entry which is preliminary data.</text>
</comment>
<dbReference type="GO" id="GO:0007040">
    <property type="term" value="P:lysosome organization"/>
    <property type="evidence" value="ECO:0007669"/>
    <property type="project" value="UniProtKB-ARBA"/>
</dbReference>
<comment type="subcellular location">
    <subcellularLocation>
        <location evidence="2">Late endosome</location>
    </subcellularLocation>
    <subcellularLocation>
        <location evidence="1 16">Lysosome membrane</location>
        <topology evidence="1 16">Multi-pass membrane protein</topology>
    </subcellularLocation>
</comment>
<organism evidence="17 18">
    <name type="scientific">Lates japonicus</name>
    <name type="common">Japanese lates</name>
    <dbReference type="NCBI Taxonomy" id="270547"/>
    <lineage>
        <taxon>Eukaryota</taxon>
        <taxon>Metazoa</taxon>
        <taxon>Chordata</taxon>
        <taxon>Craniata</taxon>
        <taxon>Vertebrata</taxon>
        <taxon>Euteleostomi</taxon>
        <taxon>Actinopterygii</taxon>
        <taxon>Neopterygii</taxon>
        <taxon>Teleostei</taxon>
        <taxon>Neoteleostei</taxon>
        <taxon>Acanthomorphata</taxon>
        <taxon>Carangaria</taxon>
        <taxon>Carangaria incertae sedis</taxon>
        <taxon>Centropomidae</taxon>
        <taxon>Lates</taxon>
    </lineage>
</organism>
<dbReference type="SUPFAM" id="SSF103473">
    <property type="entry name" value="MFS general substrate transporter"/>
    <property type="match status" value="1"/>
</dbReference>
<feature type="transmembrane region" description="Helical" evidence="16">
    <location>
        <begin position="318"/>
        <end position="337"/>
    </location>
</feature>
<keyword evidence="5" id="KW-0488">Methylation</keyword>
<dbReference type="PANTHER" id="PTHR10981">
    <property type="entry name" value="BATTENIN"/>
    <property type="match status" value="1"/>
</dbReference>
<evidence type="ECO:0000256" key="7">
    <source>
        <dbReference type="ARBA" id="ARBA00022692"/>
    </source>
</evidence>
<dbReference type="GO" id="GO:0051649">
    <property type="term" value="P:establishment of localization in cell"/>
    <property type="evidence" value="ECO:0007669"/>
    <property type="project" value="UniProtKB-ARBA"/>
</dbReference>
<dbReference type="InterPro" id="IPR018460">
    <property type="entry name" value="Battenin_disease_Cln3_subgr"/>
</dbReference>
<evidence type="ECO:0000313" key="17">
    <source>
        <dbReference type="EMBL" id="GLD61274.1"/>
    </source>
</evidence>
<dbReference type="GO" id="GO:0045121">
    <property type="term" value="C:membrane raft"/>
    <property type="evidence" value="ECO:0007669"/>
    <property type="project" value="UniProtKB-ARBA"/>
</dbReference>
<dbReference type="GO" id="GO:0006865">
    <property type="term" value="P:amino acid transport"/>
    <property type="evidence" value="ECO:0007669"/>
    <property type="project" value="UniProtKB-ARBA"/>
</dbReference>
<dbReference type="GO" id="GO:0005802">
    <property type="term" value="C:trans-Golgi network"/>
    <property type="evidence" value="ECO:0007669"/>
    <property type="project" value="UniProtKB-ARBA"/>
</dbReference>
<keyword evidence="7 16" id="KW-0812">Transmembrane</keyword>
<evidence type="ECO:0000256" key="12">
    <source>
        <dbReference type="ARBA" id="ARBA00023228"/>
    </source>
</evidence>
<keyword evidence="14" id="KW-0636">Prenylation</keyword>
<dbReference type="GO" id="GO:0061024">
    <property type="term" value="P:membrane organization"/>
    <property type="evidence" value="ECO:0007669"/>
    <property type="project" value="UniProtKB-ARBA"/>
</dbReference>